<keyword evidence="1" id="KW-1133">Transmembrane helix</keyword>
<keyword evidence="1" id="KW-0472">Membrane</keyword>
<dbReference type="PANTHER" id="PTHR35498:SF1">
    <property type="entry name" value="LOW PSII ACCUMULATION-LIKE PROTEIN"/>
    <property type="match status" value="1"/>
</dbReference>
<dbReference type="Pfam" id="PF11998">
    <property type="entry name" value="DUF3493"/>
    <property type="match status" value="1"/>
</dbReference>
<feature type="transmembrane region" description="Helical" evidence="1">
    <location>
        <begin position="52"/>
        <end position="74"/>
    </location>
</feature>
<evidence type="ECO:0000256" key="1">
    <source>
        <dbReference type="SAM" id="Phobius"/>
    </source>
</evidence>
<comment type="caution">
    <text evidence="2">The sequence shown here is derived from an EMBL/GenBank/DDBJ whole genome shotgun (WGS) entry which is preliminary data.</text>
</comment>
<dbReference type="PANTHER" id="PTHR35498">
    <property type="entry name" value="PROTEIN LOW PSII ACCUMULATION 1, CHLOROPLASTIC"/>
    <property type="match status" value="1"/>
</dbReference>
<evidence type="ECO:0000313" key="3">
    <source>
        <dbReference type="Proteomes" id="UP001465755"/>
    </source>
</evidence>
<protein>
    <submittedName>
        <fullName evidence="2">Uncharacterized protein</fullName>
    </submittedName>
</protein>
<sequence length="294" mass="31896">MSARSGSGPGPSSARASLKASRRLCIRASQTSKIPEKDTAKLRSEVEAPFRAFRLVIFGFFVVSASIGLTLATVQTLGDLIKGKELTKDLQNIGIDGAAAAFFGFLSKRDLDAREKQMTRLMREESLGALQVELGNRKRLRLRDLRSFARVVLVAGTPDQVEAAVSQADPMRTDLLDRGVMVVPLPIFDADGSGSGVQSTAAAESSIEELSKEEALKWRAKPLQPEKWRAWFSEQMKSAGVSPERGLYVGLRLDGRVRASGAGMPPWPAFVAQLAPLKGEGAWTGFFDVFDGRI</sequence>
<dbReference type="InterPro" id="IPR021883">
    <property type="entry name" value="LPA1-like"/>
</dbReference>
<gene>
    <name evidence="2" type="ORF">WJX73_010059</name>
</gene>
<keyword evidence="3" id="KW-1185">Reference proteome</keyword>
<keyword evidence="1" id="KW-0812">Transmembrane</keyword>
<accession>A0AAW1PDM8</accession>
<dbReference type="AlphaFoldDB" id="A0AAW1PDM8"/>
<reference evidence="2 3" key="1">
    <citation type="journal article" date="2024" name="Nat. Commun.">
        <title>Phylogenomics reveals the evolutionary origins of lichenization in chlorophyte algae.</title>
        <authorList>
            <person name="Puginier C."/>
            <person name="Libourel C."/>
            <person name="Otte J."/>
            <person name="Skaloud P."/>
            <person name="Haon M."/>
            <person name="Grisel S."/>
            <person name="Petersen M."/>
            <person name="Berrin J.G."/>
            <person name="Delaux P.M."/>
            <person name="Dal Grande F."/>
            <person name="Keller J."/>
        </authorList>
    </citation>
    <scope>NUCLEOTIDE SEQUENCE [LARGE SCALE GENOMIC DNA]</scope>
    <source>
        <strain evidence="2 3">SAG 2036</strain>
    </source>
</reference>
<proteinExistence type="predicted"/>
<name>A0AAW1PDM8_9CHLO</name>
<dbReference type="Proteomes" id="UP001465755">
    <property type="component" value="Unassembled WGS sequence"/>
</dbReference>
<organism evidence="2 3">
    <name type="scientific">Symbiochloris irregularis</name>
    <dbReference type="NCBI Taxonomy" id="706552"/>
    <lineage>
        <taxon>Eukaryota</taxon>
        <taxon>Viridiplantae</taxon>
        <taxon>Chlorophyta</taxon>
        <taxon>core chlorophytes</taxon>
        <taxon>Trebouxiophyceae</taxon>
        <taxon>Trebouxiales</taxon>
        <taxon>Trebouxiaceae</taxon>
        <taxon>Symbiochloris</taxon>
    </lineage>
</organism>
<dbReference type="EMBL" id="JALJOQ010000037">
    <property type="protein sequence ID" value="KAK9806548.1"/>
    <property type="molecule type" value="Genomic_DNA"/>
</dbReference>
<evidence type="ECO:0000313" key="2">
    <source>
        <dbReference type="EMBL" id="KAK9806548.1"/>
    </source>
</evidence>